<dbReference type="Proteomes" id="UP001597119">
    <property type="component" value="Unassembled WGS sequence"/>
</dbReference>
<keyword evidence="4" id="KW-1185">Reference proteome</keyword>
<reference evidence="3 4" key="1">
    <citation type="journal article" date="2019" name="Int. J. Syst. Evol. Microbiol.">
        <title>The Global Catalogue of Microorganisms (GCM) 10K type strain sequencing project: providing services to taxonomists for standard genome sequencing and annotation.</title>
        <authorList>
            <consortium name="The Broad Institute Genomics Platform"/>
            <consortium name="The Broad Institute Genome Sequencing Center for Infectious Disease"/>
            <person name="Wu L."/>
            <person name="Ma J."/>
        </authorList>
    </citation>
    <scope>NUCLEOTIDE SEQUENCE [LARGE SCALE GENOMIC DNA]</scope>
    <source>
        <strain evidence="3 4">CGMCC 1.12125</strain>
    </source>
</reference>
<accession>A0ABD6CEW9</accession>
<dbReference type="AlphaFoldDB" id="A0ABD6CEW9"/>
<organism evidence="3 4">
    <name type="scientific">Halorientalis brevis</name>
    <dbReference type="NCBI Taxonomy" id="1126241"/>
    <lineage>
        <taxon>Archaea</taxon>
        <taxon>Methanobacteriati</taxon>
        <taxon>Methanobacteriota</taxon>
        <taxon>Stenosarchaea group</taxon>
        <taxon>Halobacteria</taxon>
        <taxon>Halobacteriales</taxon>
        <taxon>Haloarculaceae</taxon>
        <taxon>Halorientalis</taxon>
    </lineage>
</organism>
<name>A0ABD6CEW9_9EURY</name>
<dbReference type="PANTHER" id="PTHR30121:SF6">
    <property type="entry name" value="SLR6007 PROTEIN"/>
    <property type="match status" value="1"/>
</dbReference>
<evidence type="ECO:0000313" key="4">
    <source>
        <dbReference type="Proteomes" id="UP001597119"/>
    </source>
</evidence>
<feature type="compositionally biased region" description="Basic and acidic residues" evidence="2">
    <location>
        <begin position="1"/>
        <end position="11"/>
    </location>
</feature>
<feature type="coiled-coil region" evidence="1">
    <location>
        <begin position="125"/>
        <end position="177"/>
    </location>
</feature>
<dbReference type="RefSeq" id="WP_247381785.1">
    <property type="nucleotide sequence ID" value="NZ_JALLGV010000012.1"/>
</dbReference>
<protein>
    <submittedName>
        <fullName evidence="3">VirB4 family type IV secretion system protein</fullName>
    </submittedName>
</protein>
<dbReference type="Gene3D" id="1.10.8.730">
    <property type="match status" value="1"/>
</dbReference>
<gene>
    <name evidence="3" type="ORF">ACFR9U_14115</name>
</gene>
<dbReference type="PANTHER" id="PTHR30121">
    <property type="entry name" value="UNCHARACTERIZED PROTEIN YJGR-RELATED"/>
    <property type="match status" value="1"/>
</dbReference>
<proteinExistence type="predicted"/>
<keyword evidence="1" id="KW-0175">Coiled coil</keyword>
<sequence>MSSDGLTREDGETVDEDEQPAESVEDDAERGSQSPIPEDVSDESPSISFDYDFSTAGLESVSDSHASVVAPSSLDVQPGVVRTGQDWTRTLWIGEFADAPADGFLEQLYARGETRSTDVSIHIDPRETQATLASLENRLEDMEAEYEYLQEKHRASARGIQRDLEDYRDLYDTLRNTSMRAFDVSMYLTVRSDDRDDLDADPVRKTARRAPANLTPVTPRWSQRDALVSTSPIGVDKLNESVDATTPMLGGAVGAMFPFISGAFAEQGIEYGTYALNESPLILDRFNRETGYCTMVIGQLGAGKSFSTKLQLVRRAMYDPDTILVMLDPMRGFDGVNDALGGERITVGGRRGFNPLDLQATPQDVLADVPDLDPWAEQIAWVLTFFETFFTHVASNPLGERKQTLRRAVQEAYERRGLTRDPSTHDRDSPTVRDVIAVLEDMLDDPTAFGYPTPGEQERVRSDAQSLLTDLRPSFREDGDLANLARETEFDLDAPVIYLDLHQEEGARGRTETSLMMSVLFNAVYERAKQTDKRVLFAIDEAHYLMNDATSLEFLEMAVRHSRHYDLSIQFITQTGGEFTLTPEARTIANLCSMTLLHRVNEEAEKVAEWFGLSEREVNWVRTAKAGNDDDNYSEALLGIDEEGWFPLRVRASEFEAEVLGSE</sequence>
<dbReference type="InterPro" id="IPR051162">
    <property type="entry name" value="T4SS_component"/>
</dbReference>
<evidence type="ECO:0000256" key="2">
    <source>
        <dbReference type="SAM" id="MobiDB-lite"/>
    </source>
</evidence>
<comment type="caution">
    <text evidence="3">The sequence shown here is derived from an EMBL/GenBank/DDBJ whole genome shotgun (WGS) entry which is preliminary data.</text>
</comment>
<dbReference type="SUPFAM" id="SSF52540">
    <property type="entry name" value="P-loop containing nucleoside triphosphate hydrolases"/>
    <property type="match status" value="1"/>
</dbReference>
<dbReference type="Gene3D" id="3.40.50.300">
    <property type="entry name" value="P-loop containing nucleotide triphosphate hydrolases"/>
    <property type="match status" value="1"/>
</dbReference>
<feature type="region of interest" description="Disordered" evidence="2">
    <location>
        <begin position="1"/>
        <end position="48"/>
    </location>
</feature>
<dbReference type="InterPro" id="IPR027417">
    <property type="entry name" value="P-loop_NTPase"/>
</dbReference>
<evidence type="ECO:0000256" key="1">
    <source>
        <dbReference type="SAM" id="Coils"/>
    </source>
</evidence>
<evidence type="ECO:0000313" key="3">
    <source>
        <dbReference type="EMBL" id="MFD1588115.1"/>
    </source>
</evidence>
<dbReference type="EMBL" id="JBHUDJ010000008">
    <property type="protein sequence ID" value="MFD1588115.1"/>
    <property type="molecule type" value="Genomic_DNA"/>
</dbReference>
<feature type="compositionally biased region" description="Acidic residues" evidence="2">
    <location>
        <begin position="12"/>
        <end position="28"/>
    </location>
</feature>